<accession>A0ABW8CUR1</accession>
<keyword evidence="2" id="KW-1185">Reference proteome</keyword>
<name>A0ABW8CUR1_STRBI</name>
<dbReference type="Proteomes" id="UP001614391">
    <property type="component" value="Unassembled WGS sequence"/>
</dbReference>
<gene>
    <name evidence="1" type="ORF">ACIGW0_18205</name>
</gene>
<proteinExistence type="predicted"/>
<dbReference type="EMBL" id="JBITYT010000007">
    <property type="protein sequence ID" value="MFI9121314.1"/>
    <property type="molecule type" value="Genomic_DNA"/>
</dbReference>
<organism evidence="1 2">
    <name type="scientific">Streptomyces bikiniensis</name>
    <dbReference type="NCBI Taxonomy" id="1896"/>
    <lineage>
        <taxon>Bacteria</taxon>
        <taxon>Bacillati</taxon>
        <taxon>Actinomycetota</taxon>
        <taxon>Actinomycetes</taxon>
        <taxon>Kitasatosporales</taxon>
        <taxon>Streptomycetaceae</taxon>
        <taxon>Streptomyces</taxon>
    </lineage>
</organism>
<evidence type="ECO:0000313" key="1">
    <source>
        <dbReference type="EMBL" id="MFI9121314.1"/>
    </source>
</evidence>
<sequence>MLFGSRTGFGLDFHVEQDPGLLCVDVFVGGLHANAWDNAFYPPLLIKKLKDELGRFRTPVAPPAGYTSPSESFHAAESWMYGDVGTGSGDGAALARCVFLEWGECTDGATAFAFPDGDRVHLACRVRDNYGAARSAGVRHGPAVVSVGRTELVDTLERALVVAEREWSVRLAGIAGRGGRNP</sequence>
<reference evidence="1 2" key="1">
    <citation type="submission" date="2024-10" db="EMBL/GenBank/DDBJ databases">
        <title>The Natural Products Discovery Center: Release of the First 8490 Sequenced Strains for Exploring Actinobacteria Biosynthetic Diversity.</title>
        <authorList>
            <person name="Kalkreuter E."/>
            <person name="Kautsar S.A."/>
            <person name="Yang D."/>
            <person name="Bader C.D."/>
            <person name="Teijaro C.N."/>
            <person name="Fluegel L."/>
            <person name="Davis C.M."/>
            <person name="Simpson J.R."/>
            <person name="Lauterbach L."/>
            <person name="Steele A.D."/>
            <person name="Gui C."/>
            <person name="Meng S."/>
            <person name="Li G."/>
            <person name="Viehrig K."/>
            <person name="Ye F."/>
            <person name="Su P."/>
            <person name="Kiefer A.F."/>
            <person name="Nichols A."/>
            <person name="Cepeda A.J."/>
            <person name="Yan W."/>
            <person name="Fan B."/>
            <person name="Jiang Y."/>
            <person name="Adhikari A."/>
            <person name="Zheng C.-J."/>
            <person name="Schuster L."/>
            <person name="Cowan T.M."/>
            <person name="Smanski M.J."/>
            <person name="Chevrette M.G."/>
            <person name="De Carvalho L.P.S."/>
            <person name="Shen B."/>
        </authorList>
    </citation>
    <scope>NUCLEOTIDE SEQUENCE [LARGE SCALE GENOMIC DNA]</scope>
    <source>
        <strain evidence="1 2">NPDC053346</strain>
    </source>
</reference>
<comment type="caution">
    <text evidence="1">The sequence shown here is derived from an EMBL/GenBank/DDBJ whole genome shotgun (WGS) entry which is preliminary data.</text>
</comment>
<evidence type="ECO:0000313" key="2">
    <source>
        <dbReference type="Proteomes" id="UP001614391"/>
    </source>
</evidence>
<protein>
    <submittedName>
        <fullName evidence="1">Uncharacterized protein</fullName>
    </submittedName>
</protein>
<dbReference type="RefSeq" id="WP_399615901.1">
    <property type="nucleotide sequence ID" value="NZ_JBITYT010000007.1"/>
</dbReference>